<evidence type="ECO:0000256" key="5">
    <source>
        <dbReference type="ARBA" id="ARBA00022755"/>
    </source>
</evidence>
<evidence type="ECO:0000259" key="11">
    <source>
        <dbReference type="PROSITE" id="PS51278"/>
    </source>
</evidence>
<dbReference type="InterPro" id="IPR035584">
    <property type="entry name" value="PurF_N"/>
</dbReference>
<protein>
    <recommendedName>
        <fullName evidence="7">Amidophosphoribosyltransferase</fullName>
        <shortName evidence="7">ATase</shortName>
        <ecNumber evidence="7">2.4.2.14</ecNumber>
    </recommendedName>
    <alternativeName>
        <fullName evidence="7">Glutamine phosphoribosylpyrophosphate amidotransferase</fullName>
        <shortName evidence="7">GPATase</shortName>
    </alternativeName>
</protein>
<dbReference type="InterPro" id="IPR005854">
    <property type="entry name" value="PurF"/>
</dbReference>
<dbReference type="PANTHER" id="PTHR11907">
    <property type="entry name" value="AMIDOPHOSPHORIBOSYLTRANSFERASE"/>
    <property type="match status" value="1"/>
</dbReference>
<dbReference type="InterPro" id="IPR017932">
    <property type="entry name" value="GATase_2_dom"/>
</dbReference>
<evidence type="ECO:0000256" key="3">
    <source>
        <dbReference type="ARBA" id="ARBA00022676"/>
    </source>
</evidence>
<evidence type="ECO:0000256" key="1">
    <source>
        <dbReference type="ARBA" id="ARBA00005209"/>
    </source>
</evidence>
<reference evidence="12 13" key="1">
    <citation type="submission" date="2019-11" db="EMBL/GenBank/DDBJ databases">
        <title>Comparative genomics of hydrocarbon-degrading Desulfosarcina strains.</title>
        <authorList>
            <person name="Watanabe M."/>
            <person name="Kojima H."/>
            <person name="Fukui M."/>
        </authorList>
    </citation>
    <scope>NUCLEOTIDE SEQUENCE [LARGE SCALE GENOMIC DNA]</scope>
    <source>
        <strain evidence="12 13">PP31</strain>
    </source>
</reference>
<dbReference type="GO" id="GO:0051539">
    <property type="term" value="F:4 iron, 4 sulfur cluster binding"/>
    <property type="evidence" value="ECO:0007669"/>
    <property type="project" value="UniProtKB-KW"/>
</dbReference>
<keyword evidence="6 7" id="KW-0315">Glutamine amidotransferase</keyword>
<dbReference type="RefSeq" id="WP_155304877.1">
    <property type="nucleotide sequence ID" value="NZ_AP021875.1"/>
</dbReference>
<keyword evidence="13" id="KW-1185">Reference proteome</keyword>
<dbReference type="InterPro" id="IPR029057">
    <property type="entry name" value="PRTase-like"/>
</dbReference>
<comment type="similarity">
    <text evidence="2 7 8">In the C-terminal section; belongs to the purine/pyrimidine phosphoribosyltransferase family.</text>
</comment>
<comment type="pathway">
    <text evidence="1 7 8">Purine metabolism; IMP biosynthesis via de novo pathway; N(1)-(5-phospho-D-ribosyl)glycinamide from 5-phospho-alpha-D-ribose 1-diphosphate: step 1/2.</text>
</comment>
<dbReference type="UniPathway" id="UPA00074">
    <property type="reaction ID" value="UER00124"/>
</dbReference>
<dbReference type="InterPro" id="IPR000836">
    <property type="entry name" value="PRTase_dom"/>
</dbReference>
<dbReference type="GO" id="GO:0006189">
    <property type="term" value="P:'de novo' IMP biosynthetic process"/>
    <property type="evidence" value="ECO:0007669"/>
    <property type="project" value="UniProtKB-UniRule"/>
</dbReference>
<dbReference type="GO" id="GO:0009113">
    <property type="term" value="P:purine nucleobase biosynthetic process"/>
    <property type="evidence" value="ECO:0007669"/>
    <property type="project" value="UniProtKB-UniRule"/>
</dbReference>
<keyword evidence="7 10" id="KW-0408">Iron</keyword>
<feature type="active site" description="Nucleophile" evidence="7 9">
    <location>
        <position position="21"/>
    </location>
</feature>
<dbReference type="InterPro" id="IPR029055">
    <property type="entry name" value="Ntn_hydrolases_N"/>
</dbReference>
<evidence type="ECO:0000256" key="6">
    <source>
        <dbReference type="ARBA" id="ARBA00022962"/>
    </source>
</evidence>
<dbReference type="Proteomes" id="UP000427769">
    <property type="component" value="Chromosome"/>
</dbReference>
<feature type="domain" description="Glutamine amidotransferase type-2" evidence="11">
    <location>
        <begin position="21"/>
        <end position="240"/>
    </location>
</feature>
<dbReference type="Gene3D" id="3.40.50.2020">
    <property type="match status" value="1"/>
</dbReference>
<evidence type="ECO:0000256" key="4">
    <source>
        <dbReference type="ARBA" id="ARBA00022679"/>
    </source>
</evidence>
<dbReference type="NCBIfam" id="TIGR01134">
    <property type="entry name" value="purF"/>
    <property type="match status" value="1"/>
</dbReference>
<dbReference type="GO" id="GO:0004044">
    <property type="term" value="F:amidophosphoribosyltransferase activity"/>
    <property type="evidence" value="ECO:0007669"/>
    <property type="project" value="UniProtKB-UniRule"/>
</dbReference>
<dbReference type="AlphaFoldDB" id="A0A5K7Z5N0"/>
<sequence length="482" mass="53269">MNPSPTIDRNDFNEDKPREACGLFGTSGHPDAAKMCYFGLYALQHRGQESAGIAVVDDGLMDEYKGMGLVPDVFDMDILDRLNGSAAVGHVRYSTTGSSVVANAQPLVVRHRNRAYAVAHNGNLVNAHFIKAELEDSGSIFQTTMDSEVFLHLFVRNLHLGFEESLKASVARIKGAFSMILLTSRGEMIGIKDPNGFRPLCLGKLNGAYILASETCALDLVQAEFVRELDPGEIVIISKDGVKSIHTNTPRKRSFCIFEFIYFARPDSTFFGHNVYLTRKAHGRQLAKESPVDADLVMPFPDSGVYAGLGYSEASGIPFETGMIRNHYVGRTFIQPTQSMRDFGVRVKLNPIKELLKGKDIIIIEDSIIRGTTAKTRVKALRELGVKRVHLRVSGPAHRFPCHYGIDFSTKGELIAAKMNVDDLGKHLGLDSLRYLSLEGLLTSTGIDNPADHFCKACFDGCYPVQFDENLSKHCMETRSLK</sequence>
<evidence type="ECO:0000256" key="7">
    <source>
        <dbReference type="HAMAP-Rule" id="MF_01931"/>
    </source>
</evidence>
<keyword evidence="3 7" id="KW-0328">Glycosyltransferase</keyword>
<keyword evidence="4 7" id="KW-0808">Transferase</keyword>
<name>A0A5K7Z5N0_9BACT</name>
<comment type="function">
    <text evidence="7">Catalyzes the formation of phosphoribosylamine from phosphoribosylpyrophosphate (PRPP) and glutamine.</text>
</comment>
<dbReference type="EMBL" id="AP021875">
    <property type="protein sequence ID" value="BBO76015.1"/>
    <property type="molecule type" value="Genomic_DNA"/>
</dbReference>
<dbReference type="EC" id="2.4.2.14" evidence="7"/>
<dbReference type="SUPFAM" id="SSF56235">
    <property type="entry name" value="N-terminal nucleophile aminohydrolases (Ntn hydrolases)"/>
    <property type="match status" value="1"/>
</dbReference>
<evidence type="ECO:0000256" key="9">
    <source>
        <dbReference type="PIRSR" id="PIRSR000485-1"/>
    </source>
</evidence>
<comment type="caution">
    <text evidence="7">Lacks conserved residue(s) required for the propagation of feature annotation.</text>
</comment>
<evidence type="ECO:0000256" key="2">
    <source>
        <dbReference type="ARBA" id="ARBA00010138"/>
    </source>
</evidence>
<feature type="binding site" evidence="7 10">
    <location>
        <position position="402"/>
    </location>
    <ligand>
        <name>[4Fe-4S] cluster</name>
        <dbReference type="ChEBI" id="CHEBI:49883"/>
    </ligand>
</feature>
<dbReference type="PROSITE" id="PS51278">
    <property type="entry name" value="GATASE_TYPE_2"/>
    <property type="match status" value="1"/>
</dbReference>
<organism evidence="12 13">
    <name type="scientific">Desulfosarcina widdelii</name>
    <dbReference type="NCBI Taxonomy" id="947919"/>
    <lineage>
        <taxon>Bacteria</taxon>
        <taxon>Pseudomonadati</taxon>
        <taxon>Thermodesulfobacteriota</taxon>
        <taxon>Desulfobacteria</taxon>
        <taxon>Desulfobacterales</taxon>
        <taxon>Desulfosarcinaceae</taxon>
        <taxon>Desulfosarcina</taxon>
    </lineage>
</organism>
<dbReference type="SUPFAM" id="SSF53271">
    <property type="entry name" value="PRTase-like"/>
    <property type="match status" value="1"/>
</dbReference>
<feature type="binding site" evidence="7 10">
    <location>
        <position position="256"/>
    </location>
    <ligand>
        <name>[4Fe-4S] cluster</name>
        <dbReference type="ChEBI" id="CHEBI:49883"/>
    </ligand>
</feature>
<comment type="catalytic activity">
    <reaction evidence="7 8">
        <text>5-phospho-beta-D-ribosylamine + L-glutamate + diphosphate = 5-phospho-alpha-D-ribose 1-diphosphate + L-glutamine + H2O</text>
        <dbReference type="Rhea" id="RHEA:14905"/>
        <dbReference type="ChEBI" id="CHEBI:15377"/>
        <dbReference type="ChEBI" id="CHEBI:29985"/>
        <dbReference type="ChEBI" id="CHEBI:33019"/>
        <dbReference type="ChEBI" id="CHEBI:58017"/>
        <dbReference type="ChEBI" id="CHEBI:58359"/>
        <dbReference type="ChEBI" id="CHEBI:58681"/>
        <dbReference type="EC" id="2.4.2.14"/>
    </reaction>
</comment>
<keyword evidence="7 10" id="KW-0479">Metal-binding</keyword>
<proteinExistence type="inferred from homology"/>
<evidence type="ECO:0000256" key="10">
    <source>
        <dbReference type="PIRSR" id="PIRSR000485-3"/>
    </source>
</evidence>
<gene>
    <name evidence="7 12" type="primary">purF</name>
    <name evidence="12" type="ORF">DSCW_34320</name>
</gene>
<dbReference type="Gene3D" id="3.60.20.10">
    <property type="entry name" value="Glutamine Phosphoribosylpyrophosphate, subunit 1, domain 1"/>
    <property type="match status" value="1"/>
</dbReference>
<accession>A0A5K7Z5N0</accession>
<dbReference type="GO" id="GO:0046872">
    <property type="term" value="F:metal ion binding"/>
    <property type="evidence" value="ECO:0007669"/>
    <property type="project" value="UniProtKB-KW"/>
</dbReference>
<dbReference type="HAMAP" id="MF_01931">
    <property type="entry name" value="PurF"/>
    <property type="match status" value="1"/>
</dbReference>
<evidence type="ECO:0000313" key="12">
    <source>
        <dbReference type="EMBL" id="BBO76015.1"/>
    </source>
</evidence>
<dbReference type="OrthoDB" id="9801213at2"/>
<dbReference type="KEGG" id="dwd:DSCW_34320"/>
<dbReference type="CDD" id="cd00715">
    <property type="entry name" value="GPATase_N"/>
    <property type="match status" value="1"/>
</dbReference>
<evidence type="ECO:0000313" key="13">
    <source>
        <dbReference type="Proteomes" id="UP000427769"/>
    </source>
</evidence>
<feature type="binding site" evidence="7 10">
    <location>
        <position position="455"/>
    </location>
    <ligand>
        <name>[4Fe-4S] cluster</name>
        <dbReference type="ChEBI" id="CHEBI:49883"/>
    </ligand>
</feature>
<keyword evidence="5 7" id="KW-0658">Purine biosynthesis</keyword>
<keyword evidence="7 10" id="KW-0411">Iron-sulfur</keyword>
<comment type="cofactor">
    <cofactor evidence="7 10">
        <name>[4Fe-4S] cluster</name>
        <dbReference type="ChEBI" id="CHEBI:49883"/>
    </cofactor>
    <text evidence="7 10">Binds 1 [4Fe-4S] cluster per subunit.</text>
</comment>
<feature type="binding site" evidence="7 10">
    <location>
        <position position="458"/>
    </location>
    <ligand>
        <name>[4Fe-4S] cluster</name>
        <dbReference type="ChEBI" id="CHEBI:49883"/>
    </ligand>
</feature>
<dbReference type="PIRSF" id="PIRSF000485">
    <property type="entry name" value="Amd_phspho_trans"/>
    <property type="match status" value="1"/>
</dbReference>
<dbReference type="Pfam" id="PF13522">
    <property type="entry name" value="GATase_6"/>
    <property type="match status" value="1"/>
</dbReference>
<evidence type="ECO:0000256" key="8">
    <source>
        <dbReference type="PIRNR" id="PIRNR000485"/>
    </source>
</evidence>
<dbReference type="CDD" id="cd06223">
    <property type="entry name" value="PRTases_typeI"/>
    <property type="match status" value="1"/>
</dbReference>
<keyword evidence="7" id="KW-0004">4Fe-4S</keyword>